<reference evidence="2" key="1">
    <citation type="submission" date="2014-09" db="EMBL/GenBank/DDBJ databases">
        <authorList>
            <person name="Magalhaes I.L.F."/>
            <person name="Oliveira U."/>
            <person name="Santos F.R."/>
            <person name="Vidigal T.H.D.A."/>
            <person name="Brescovit A.D."/>
            <person name="Santos A.J."/>
        </authorList>
    </citation>
    <scope>NUCLEOTIDE SEQUENCE</scope>
    <source>
        <tissue evidence="2">Shoot tissue taken approximately 20 cm above the soil surface</tissue>
    </source>
</reference>
<organism evidence="2">
    <name type="scientific">Arundo donax</name>
    <name type="common">Giant reed</name>
    <name type="synonym">Donax arundinaceus</name>
    <dbReference type="NCBI Taxonomy" id="35708"/>
    <lineage>
        <taxon>Eukaryota</taxon>
        <taxon>Viridiplantae</taxon>
        <taxon>Streptophyta</taxon>
        <taxon>Embryophyta</taxon>
        <taxon>Tracheophyta</taxon>
        <taxon>Spermatophyta</taxon>
        <taxon>Magnoliopsida</taxon>
        <taxon>Liliopsida</taxon>
        <taxon>Poales</taxon>
        <taxon>Poaceae</taxon>
        <taxon>PACMAD clade</taxon>
        <taxon>Arundinoideae</taxon>
        <taxon>Arundineae</taxon>
        <taxon>Arundo</taxon>
    </lineage>
</organism>
<evidence type="ECO:0000313" key="2">
    <source>
        <dbReference type="EMBL" id="JAD64152.1"/>
    </source>
</evidence>
<keyword evidence="1" id="KW-0472">Membrane</keyword>
<keyword evidence="1" id="KW-1133">Transmembrane helix</keyword>
<feature type="transmembrane region" description="Helical" evidence="1">
    <location>
        <begin position="59"/>
        <end position="77"/>
    </location>
</feature>
<dbReference type="AlphaFoldDB" id="A0A0A9BY26"/>
<accession>A0A0A9BY26</accession>
<reference evidence="2" key="2">
    <citation type="journal article" date="2015" name="Data Brief">
        <title>Shoot transcriptome of the giant reed, Arundo donax.</title>
        <authorList>
            <person name="Barrero R.A."/>
            <person name="Guerrero F.D."/>
            <person name="Moolhuijzen P."/>
            <person name="Goolsby J.A."/>
            <person name="Tidwell J."/>
            <person name="Bellgard S.E."/>
            <person name="Bellgard M.I."/>
        </authorList>
    </citation>
    <scope>NUCLEOTIDE SEQUENCE</scope>
    <source>
        <tissue evidence="2">Shoot tissue taken approximately 20 cm above the soil surface</tissue>
    </source>
</reference>
<sequence>MLLLASYDLIPKCIRKISTPAQAVQSQTWVRRHQGWSLSSGNIPVSAFVGKANRVWKSVYLITLTLLFGAGQVMAPFPSGWHTKLYASQRH</sequence>
<keyword evidence="1" id="KW-0812">Transmembrane</keyword>
<proteinExistence type="predicted"/>
<dbReference type="EMBL" id="GBRH01233743">
    <property type="protein sequence ID" value="JAD64152.1"/>
    <property type="molecule type" value="Transcribed_RNA"/>
</dbReference>
<evidence type="ECO:0000256" key="1">
    <source>
        <dbReference type="SAM" id="Phobius"/>
    </source>
</evidence>
<name>A0A0A9BY26_ARUDO</name>
<protein>
    <submittedName>
        <fullName evidence="2">Uncharacterized protein</fullName>
    </submittedName>
</protein>